<gene>
    <name evidence="3" type="ORF">LX64_04455</name>
</gene>
<dbReference type="Pfam" id="PF18962">
    <property type="entry name" value="Por_Secre_tail"/>
    <property type="match status" value="1"/>
</dbReference>
<accession>A0A327Q870</accession>
<feature type="domain" description="Secretion system C-terminal sorting" evidence="2">
    <location>
        <begin position="40"/>
        <end position="105"/>
    </location>
</feature>
<keyword evidence="1" id="KW-0732">Signal</keyword>
<proteinExistence type="predicted"/>
<dbReference type="OrthoDB" id="667194at2"/>
<keyword evidence="4" id="KW-1185">Reference proteome</keyword>
<evidence type="ECO:0000313" key="4">
    <source>
        <dbReference type="Proteomes" id="UP000249547"/>
    </source>
</evidence>
<evidence type="ECO:0000256" key="1">
    <source>
        <dbReference type="SAM" id="SignalP"/>
    </source>
</evidence>
<name>A0A327Q870_9BACT</name>
<feature type="signal peptide" evidence="1">
    <location>
        <begin position="1"/>
        <end position="22"/>
    </location>
</feature>
<evidence type="ECO:0000313" key="3">
    <source>
        <dbReference type="EMBL" id="RAI99901.1"/>
    </source>
</evidence>
<dbReference type="InterPro" id="IPR026444">
    <property type="entry name" value="Secre_tail"/>
</dbReference>
<comment type="caution">
    <text evidence="3">The sequence shown here is derived from an EMBL/GenBank/DDBJ whole genome shotgun (WGS) entry which is preliminary data.</text>
</comment>
<feature type="chain" id="PRO_5016420227" evidence="1">
    <location>
        <begin position="23"/>
        <end position="116"/>
    </location>
</feature>
<dbReference type="EMBL" id="QLLL01000009">
    <property type="protein sequence ID" value="RAI99901.1"/>
    <property type="molecule type" value="Genomic_DNA"/>
</dbReference>
<dbReference type="Proteomes" id="UP000249547">
    <property type="component" value="Unassembled WGS sequence"/>
</dbReference>
<sequence length="116" mass="13156">MLKNSTLVLFIMLCAFTLPAVAQNRTSPTHSEGGSKFVKLYPNPATTKINFEIQTQNDKAYEIIVYNFLGKKMDHLKSIVARTELQLDNYYSGVYIYQLRDRSGAVLESGKFNVVK</sequence>
<protein>
    <submittedName>
        <fullName evidence="3">Putative secreted protein (Por secretion system target)</fullName>
    </submittedName>
</protein>
<dbReference type="NCBIfam" id="TIGR04183">
    <property type="entry name" value="Por_Secre_tail"/>
    <property type="match status" value="1"/>
</dbReference>
<evidence type="ECO:0000259" key="2">
    <source>
        <dbReference type="Pfam" id="PF18962"/>
    </source>
</evidence>
<dbReference type="AlphaFoldDB" id="A0A327Q870"/>
<dbReference type="RefSeq" id="WP_111599843.1">
    <property type="nucleotide sequence ID" value="NZ_QLLL01000009.1"/>
</dbReference>
<organism evidence="3 4">
    <name type="scientific">Chitinophaga skermanii</name>
    <dbReference type="NCBI Taxonomy" id="331697"/>
    <lineage>
        <taxon>Bacteria</taxon>
        <taxon>Pseudomonadati</taxon>
        <taxon>Bacteroidota</taxon>
        <taxon>Chitinophagia</taxon>
        <taxon>Chitinophagales</taxon>
        <taxon>Chitinophagaceae</taxon>
        <taxon>Chitinophaga</taxon>
    </lineage>
</organism>
<reference evidence="3 4" key="1">
    <citation type="submission" date="2018-06" db="EMBL/GenBank/DDBJ databases">
        <title>Genomic Encyclopedia of Archaeal and Bacterial Type Strains, Phase II (KMG-II): from individual species to whole genera.</title>
        <authorList>
            <person name="Goeker M."/>
        </authorList>
    </citation>
    <scope>NUCLEOTIDE SEQUENCE [LARGE SCALE GENOMIC DNA]</scope>
    <source>
        <strain evidence="3 4">DSM 23857</strain>
    </source>
</reference>